<dbReference type="PANTHER" id="PTHR34502:SF5">
    <property type="entry name" value="DUF6594 DOMAIN-CONTAINING PROTEIN"/>
    <property type="match status" value="1"/>
</dbReference>
<comment type="caution">
    <text evidence="3">The sequence shown here is derived from an EMBL/GenBank/DDBJ whole genome shotgun (WGS) entry which is preliminary data.</text>
</comment>
<protein>
    <recommendedName>
        <fullName evidence="2">DUF6594 domain-containing protein</fullName>
    </recommendedName>
</protein>
<proteinExistence type="predicted"/>
<evidence type="ECO:0000313" key="3">
    <source>
        <dbReference type="EMBL" id="KAK0659741.1"/>
    </source>
</evidence>
<dbReference type="AlphaFoldDB" id="A0AA39YXB1"/>
<keyword evidence="1" id="KW-1133">Transmembrane helix</keyword>
<feature type="domain" description="DUF6594" evidence="2">
    <location>
        <begin position="19"/>
        <end position="268"/>
    </location>
</feature>
<organism evidence="3 4">
    <name type="scientific">Cercophora samala</name>
    <dbReference type="NCBI Taxonomy" id="330535"/>
    <lineage>
        <taxon>Eukaryota</taxon>
        <taxon>Fungi</taxon>
        <taxon>Dikarya</taxon>
        <taxon>Ascomycota</taxon>
        <taxon>Pezizomycotina</taxon>
        <taxon>Sordariomycetes</taxon>
        <taxon>Sordariomycetidae</taxon>
        <taxon>Sordariales</taxon>
        <taxon>Lasiosphaeriaceae</taxon>
        <taxon>Cercophora</taxon>
    </lineage>
</organism>
<accession>A0AA39YXB1</accession>
<name>A0AA39YXB1_9PEZI</name>
<dbReference type="PANTHER" id="PTHR34502">
    <property type="entry name" value="DUF6594 DOMAIN-CONTAINING PROTEIN-RELATED"/>
    <property type="match status" value="1"/>
</dbReference>
<sequence>MAHSSSGTRQKLRHYREGYPRLAAFVKLDRNFGVWKRFDYLHVRNLLDLQDELVELEDQLHGLDTVEATQLNLCSRRQDSNQIRRSLLGQIRLKIEQYDKHLLGYYQLMCLPEAQTKHRQSIAHWVDGNKPLVRSESACFIGSLNDNDFVTLSPPDDDQAVPEVVLDWALKTFPRLSALLSSSRDQTDDANIFLFPPNKLKLIIRYLVALLAPLWLAFHVLVLSALSTSASRAVTCSMFLIATSFVIMLTTNANKYNLVLAILTYAAVSTAFLGDEARGSTT</sequence>
<evidence type="ECO:0000313" key="4">
    <source>
        <dbReference type="Proteomes" id="UP001174997"/>
    </source>
</evidence>
<dbReference type="EMBL" id="JAULSY010000177">
    <property type="protein sequence ID" value="KAK0659741.1"/>
    <property type="molecule type" value="Genomic_DNA"/>
</dbReference>
<evidence type="ECO:0000256" key="1">
    <source>
        <dbReference type="SAM" id="Phobius"/>
    </source>
</evidence>
<reference evidence="3" key="1">
    <citation type="submission" date="2023-06" db="EMBL/GenBank/DDBJ databases">
        <title>Genome-scale phylogeny and comparative genomics of the fungal order Sordariales.</title>
        <authorList>
            <consortium name="Lawrence Berkeley National Laboratory"/>
            <person name="Hensen N."/>
            <person name="Bonometti L."/>
            <person name="Westerberg I."/>
            <person name="Brannstrom I.O."/>
            <person name="Guillou S."/>
            <person name="Cros-Aarteil S."/>
            <person name="Calhoun S."/>
            <person name="Haridas S."/>
            <person name="Kuo A."/>
            <person name="Mondo S."/>
            <person name="Pangilinan J."/>
            <person name="Riley R."/>
            <person name="Labutti K."/>
            <person name="Andreopoulos B."/>
            <person name="Lipzen A."/>
            <person name="Chen C."/>
            <person name="Yanf M."/>
            <person name="Daum C."/>
            <person name="Ng V."/>
            <person name="Clum A."/>
            <person name="Steindorff A."/>
            <person name="Ohm R."/>
            <person name="Martin F."/>
            <person name="Silar P."/>
            <person name="Natvig D."/>
            <person name="Lalanne C."/>
            <person name="Gautier V."/>
            <person name="Ament-Velasquez S.L."/>
            <person name="Kruys A."/>
            <person name="Hutchinson M.I."/>
            <person name="Powell A.J."/>
            <person name="Barry K."/>
            <person name="Miller A.N."/>
            <person name="Grigoriev I.V."/>
            <person name="Debuchy R."/>
            <person name="Gladieux P."/>
            <person name="Thoren M.H."/>
            <person name="Johannesson H."/>
        </authorList>
    </citation>
    <scope>NUCLEOTIDE SEQUENCE</scope>
    <source>
        <strain evidence="3">CBS 307.81</strain>
    </source>
</reference>
<evidence type="ECO:0000259" key="2">
    <source>
        <dbReference type="Pfam" id="PF20237"/>
    </source>
</evidence>
<gene>
    <name evidence="3" type="ORF">QBC41DRAFT_44690</name>
</gene>
<keyword evidence="1" id="KW-0812">Transmembrane</keyword>
<feature type="transmembrane region" description="Helical" evidence="1">
    <location>
        <begin position="256"/>
        <end position="274"/>
    </location>
</feature>
<dbReference type="Proteomes" id="UP001174997">
    <property type="component" value="Unassembled WGS sequence"/>
</dbReference>
<dbReference type="Pfam" id="PF20237">
    <property type="entry name" value="DUF6594"/>
    <property type="match status" value="1"/>
</dbReference>
<dbReference type="InterPro" id="IPR046529">
    <property type="entry name" value="DUF6594"/>
</dbReference>
<keyword evidence="1" id="KW-0472">Membrane</keyword>
<feature type="transmembrane region" description="Helical" evidence="1">
    <location>
        <begin position="232"/>
        <end position="249"/>
    </location>
</feature>
<keyword evidence="4" id="KW-1185">Reference proteome</keyword>
<feature type="transmembrane region" description="Helical" evidence="1">
    <location>
        <begin position="203"/>
        <end position="226"/>
    </location>
</feature>